<dbReference type="RefSeq" id="WP_071602710.1">
    <property type="nucleotide sequence ID" value="NZ_AJKZ01000006.1"/>
</dbReference>
<dbReference type="EMBL" id="JQ390550">
    <property type="protein sequence ID" value="AFI81955.1"/>
    <property type="molecule type" value="Genomic_DNA"/>
</dbReference>
<accession>M9NH62</accession>
<gene>
    <name evidence="1" type="primary">weoG</name>
</gene>
<dbReference type="OrthoDB" id="5465469at2"/>
<dbReference type="InterPro" id="IPR029044">
    <property type="entry name" value="Nucleotide-diphossugar_trans"/>
</dbReference>
<dbReference type="GeneID" id="45668969"/>
<evidence type="ECO:0000313" key="1">
    <source>
        <dbReference type="EMBL" id="AFI81955.1"/>
    </source>
</evidence>
<dbReference type="CDD" id="cd00761">
    <property type="entry name" value="Glyco_tranf_GTA_type"/>
    <property type="match status" value="1"/>
</dbReference>
<reference evidence="1" key="1">
    <citation type="journal article" date="2013" name="Foodborne Pathog. Dis.">
        <title>Identification and Characterization of Five New Molecular Serogroups of Cronobacter spp.</title>
        <authorList>
            <person name="Jarvis K.G."/>
            <person name="Yan Q.Q."/>
            <person name="Grim C.J."/>
            <person name="Power K.A."/>
            <person name="Franco A.A."/>
            <person name="Hu L."/>
            <person name="Gopinath G."/>
            <person name="Sathyamoorthy V."/>
            <person name="Kotewicz M.L."/>
            <person name="Kothary M.H."/>
            <person name="Lee C."/>
            <person name="Sadowski J."/>
            <person name="Fanning S."/>
            <person name="Tall B.D."/>
        </authorList>
    </citation>
    <scope>NUCLEOTIDE SEQUENCE</scope>
    <source>
        <strain evidence="1">LMG 23823</strain>
    </source>
</reference>
<dbReference type="SUPFAM" id="SSF53448">
    <property type="entry name" value="Nucleotide-diphospho-sugar transferases"/>
    <property type="match status" value="1"/>
</dbReference>
<name>M9NH62_9ENTR</name>
<dbReference type="Gene3D" id="3.90.550.10">
    <property type="entry name" value="Spore Coat Polysaccharide Biosynthesis Protein SpsA, Chain A"/>
    <property type="match status" value="1"/>
</dbReference>
<proteinExistence type="predicted"/>
<dbReference type="AlphaFoldDB" id="M9NH62"/>
<organism evidence="1">
    <name type="scientific">Cronobacter dublinensis subsp. dublinensis LMG 23823</name>
    <dbReference type="NCBI Taxonomy" id="1159554"/>
    <lineage>
        <taxon>Bacteria</taxon>
        <taxon>Pseudomonadati</taxon>
        <taxon>Pseudomonadota</taxon>
        <taxon>Gammaproteobacteria</taxon>
        <taxon>Enterobacterales</taxon>
        <taxon>Enterobacteriaceae</taxon>
        <taxon>Cronobacter</taxon>
    </lineage>
</organism>
<protein>
    <submittedName>
        <fullName evidence="1">WeoG</fullName>
    </submittedName>
</protein>
<sequence length="279" mass="32684">MRFITKIKLAIQSILLSGKYFYLCLNSKMSCNQSNGYIVTLTSFGSRLNFVFLTIETILQQRYKPEKVILWLYTNDRPKGLARIILNKQSKRGLVIRYVERDVRSYKKLSYMLEHYPQANFFITADDDVIYPDDWLQGFKTAADRMPDKVYCYRGRIIDFDNNYTNWKLATDNRYSHDLLMPTGVSGVCYPREALDARVADFDNIEKICPYADDIWYKLLTKARGYNAELVMPESVHHVPSLSGFKKGLEKINVLNDLNTQQFKDTLVYFQLSRVDFEK</sequence>